<evidence type="ECO:0000256" key="1">
    <source>
        <dbReference type="ARBA" id="ARBA00007905"/>
    </source>
</evidence>
<feature type="binding site" evidence="5">
    <location>
        <position position="122"/>
    </location>
    <ligand>
        <name>substrate</name>
    </ligand>
</feature>
<protein>
    <submittedName>
        <fullName evidence="8">Glyoxal reductase</fullName>
        <ecNumber evidence="8">1.1.1.-</ecNumber>
    </submittedName>
</protein>
<accession>A0A449BK36</accession>
<evidence type="ECO:0000259" key="7">
    <source>
        <dbReference type="Pfam" id="PF00248"/>
    </source>
</evidence>
<keyword evidence="9" id="KW-1185">Reference proteome</keyword>
<keyword evidence="2" id="KW-0521">NADP</keyword>
<dbReference type="RefSeq" id="WP_051658915.1">
    <property type="nucleotide sequence ID" value="NZ_LR215050.1"/>
</dbReference>
<dbReference type="InterPro" id="IPR023210">
    <property type="entry name" value="NADP_OxRdtase_dom"/>
</dbReference>
<dbReference type="FunFam" id="3.20.20.100:FF:000015">
    <property type="entry name" value="Oxidoreductase, aldo/keto reductase family"/>
    <property type="match status" value="1"/>
</dbReference>
<dbReference type="Proteomes" id="UP000290909">
    <property type="component" value="Chromosome"/>
</dbReference>
<dbReference type="Pfam" id="PF00248">
    <property type="entry name" value="Aldo_ket_red"/>
    <property type="match status" value="1"/>
</dbReference>
<dbReference type="EC" id="1.1.1.-" evidence="8"/>
<evidence type="ECO:0000256" key="3">
    <source>
        <dbReference type="ARBA" id="ARBA00023002"/>
    </source>
</evidence>
<feature type="site" description="Lowers pKa of active site Tyr" evidence="6">
    <location>
        <position position="89"/>
    </location>
</feature>
<feature type="active site" description="Proton donor" evidence="4">
    <location>
        <position position="64"/>
    </location>
</feature>
<organism evidence="8 9">
    <name type="scientific">Acholeplasma hippikon</name>
    <dbReference type="NCBI Taxonomy" id="264636"/>
    <lineage>
        <taxon>Bacteria</taxon>
        <taxon>Bacillati</taxon>
        <taxon>Mycoplasmatota</taxon>
        <taxon>Mollicutes</taxon>
        <taxon>Acholeplasmatales</taxon>
        <taxon>Acholeplasmataceae</taxon>
        <taxon>Acholeplasma</taxon>
    </lineage>
</organism>
<dbReference type="EMBL" id="LR215050">
    <property type="protein sequence ID" value="VEU82687.1"/>
    <property type="molecule type" value="Genomic_DNA"/>
</dbReference>
<dbReference type="PIRSF" id="PIRSF000097">
    <property type="entry name" value="AKR"/>
    <property type="match status" value="1"/>
</dbReference>
<comment type="similarity">
    <text evidence="1">Belongs to the aldo/keto reductase family.</text>
</comment>
<dbReference type="PRINTS" id="PR00069">
    <property type="entry name" value="ALDKETRDTASE"/>
</dbReference>
<dbReference type="PANTHER" id="PTHR43827">
    <property type="entry name" value="2,5-DIKETO-D-GLUCONIC ACID REDUCTASE"/>
    <property type="match status" value="1"/>
</dbReference>
<dbReference type="AlphaFoldDB" id="A0A449BK36"/>
<feature type="domain" description="NADP-dependent oxidoreductase" evidence="7">
    <location>
        <begin position="30"/>
        <end position="279"/>
    </location>
</feature>
<dbReference type="STRING" id="1408416.GCA_000702765_00113"/>
<dbReference type="Gene3D" id="3.20.20.100">
    <property type="entry name" value="NADP-dependent oxidoreductase domain"/>
    <property type="match status" value="1"/>
</dbReference>
<dbReference type="PROSITE" id="PS00798">
    <property type="entry name" value="ALDOKETO_REDUCTASE_1"/>
    <property type="match status" value="1"/>
</dbReference>
<evidence type="ECO:0000256" key="6">
    <source>
        <dbReference type="PIRSR" id="PIRSR000097-3"/>
    </source>
</evidence>
<dbReference type="CDD" id="cd19071">
    <property type="entry name" value="AKR_AKR1-5-like"/>
    <property type="match status" value="1"/>
</dbReference>
<name>A0A449BK36_9MOLU</name>
<dbReference type="PROSITE" id="PS00062">
    <property type="entry name" value="ALDOKETO_REDUCTASE_2"/>
    <property type="match status" value="1"/>
</dbReference>
<sequence>MFKSKFLKGVDLSYKHAVYTLSNGVKIPVVGFGTWQVKDGNEAYLSVMEALKVGYRHIDTAEAYRNEESVGRAIKDSGIPREELFITTKLWNQHGTYEEAKEALENSLKRLGLNYVDLYIIHWPHPLAHRGNSTKRNSEVYRAMEDAYLEGKIRSIGVSNFKVHHLEDLLKTARIKPMVNQIFVNPSDQQKDVVEFNEKHDILTEAYSPLGTGKIFGVTQLEEIANKYNKTIGQVVLRWSLDHGYLPLPKSVTPSRIKENLGLFDFKLDALDIEIIDNLYGAFGLALDPDTADF</sequence>
<dbReference type="GO" id="GO:0016616">
    <property type="term" value="F:oxidoreductase activity, acting on the CH-OH group of donors, NAD or NADP as acceptor"/>
    <property type="evidence" value="ECO:0007669"/>
    <property type="project" value="UniProtKB-ARBA"/>
</dbReference>
<dbReference type="InterPro" id="IPR036812">
    <property type="entry name" value="NAD(P)_OxRdtase_dom_sf"/>
</dbReference>
<dbReference type="InterPro" id="IPR018170">
    <property type="entry name" value="Aldo/ket_reductase_CS"/>
</dbReference>
<dbReference type="SUPFAM" id="SSF51430">
    <property type="entry name" value="NAD(P)-linked oxidoreductase"/>
    <property type="match status" value="1"/>
</dbReference>
<evidence type="ECO:0000256" key="4">
    <source>
        <dbReference type="PIRSR" id="PIRSR000097-1"/>
    </source>
</evidence>
<evidence type="ECO:0000256" key="2">
    <source>
        <dbReference type="ARBA" id="ARBA00022857"/>
    </source>
</evidence>
<proteinExistence type="inferred from homology"/>
<gene>
    <name evidence="8" type="primary">yvgN_3</name>
    <name evidence="8" type="ORF">NCTC10172_00707</name>
</gene>
<reference evidence="8 9" key="1">
    <citation type="submission" date="2019-01" db="EMBL/GenBank/DDBJ databases">
        <authorList>
            <consortium name="Pathogen Informatics"/>
        </authorList>
    </citation>
    <scope>NUCLEOTIDE SEQUENCE [LARGE SCALE GENOMIC DNA]</scope>
    <source>
        <strain evidence="8 9">NCTC10172</strain>
    </source>
</reference>
<dbReference type="KEGG" id="ahk:NCTC10172_00707"/>
<dbReference type="InterPro" id="IPR020471">
    <property type="entry name" value="AKR"/>
</dbReference>
<evidence type="ECO:0000256" key="5">
    <source>
        <dbReference type="PIRSR" id="PIRSR000097-2"/>
    </source>
</evidence>
<evidence type="ECO:0000313" key="8">
    <source>
        <dbReference type="EMBL" id="VEU82687.1"/>
    </source>
</evidence>
<dbReference type="PROSITE" id="PS00063">
    <property type="entry name" value="ALDOKETO_REDUCTASE_3"/>
    <property type="match status" value="1"/>
</dbReference>
<evidence type="ECO:0000313" key="9">
    <source>
        <dbReference type="Proteomes" id="UP000290909"/>
    </source>
</evidence>
<keyword evidence="3 8" id="KW-0560">Oxidoreductase</keyword>
<dbReference type="PANTHER" id="PTHR43827:SF3">
    <property type="entry name" value="NADP-DEPENDENT OXIDOREDUCTASE DOMAIN-CONTAINING PROTEIN"/>
    <property type="match status" value="1"/>
</dbReference>